<dbReference type="SUPFAM" id="SSF52540">
    <property type="entry name" value="P-loop containing nucleoside triphosphate hydrolases"/>
    <property type="match status" value="1"/>
</dbReference>
<dbReference type="PANTHER" id="PTHR11783">
    <property type="entry name" value="SULFOTRANSFERASE SULT"/>
    <property type="match status" value="1"/>
</dbReference>
<dbReference type="GO" id="GO:0008146">
    <property type="term" value="F:sulfotransferase activity"/>
    <property type="evidence" value="ECO:0007669"/>
    <property type="project" value="InterPro"/>
</dbReference>
<accession>A0A8T0F7Y1</accession>
<reference evidence="4" key="1">
    <citation type="journal article" date="2020" name="bioRxiv">
        <title>Chromosome-level reference genome of the European wasp spider Argiope bruennichi: a resource for studies on range expansion and evolutionary adaptation.</title>
        <authorList>
            <person name="Sheffer M.M."/>
            <person name="Hoppe A."/>
            <person name="Krehenwinkel H."/>
            <person name="Uhl G."/>
            <person name="Kuss A.W."/>
            <person name="Jensen L."/>
            <person name="Jensen C."/>
            <person name="Gillespie R.G."/>
            <person name="Hoff K.J."/>
            <person name="Prost S."/>
        </authorList>
    </citation>
    <scope>NUCLEOTIDE SEQUENCE</scope>
</reference>
<gene>
    <name evidence="4" type="ORF">HNY73_008929</name>
</gene>
<dbReference type="Gene3D" id="3.40.50.300">
    <property type="entry name" value="P-loop containing nucleotide triphosphate hydrolases"/>
    <property type="match status" value="1"/>
</dbReference>
<evidence type="ECO:0000259" key="3">
    <source>
        <dbReference type="Pfam" id="PF00685"/>
    </source>
</evidence>
<comment type="similarity">
    <text evidence="1">Belongs to the sulfotransferase 1 family.</text>
</comment>
<keyword evidence="2" id="KW-0808">Transferase</keyword>
<dbReference type="AlphaFoldDB" id="A0A8T0F7Y1"/>
<dbReference type="Pfam" id="PF00685">
    <property type="entry name" value="Sulfotransfer_1"/>
    <property type="match status" value="1"/>
</dbReference>
<protein>
    <submittedName>
        <fullName evidence="4">Sulfotransferase family cytosolic 1B member 1 like protein</fullName>
    </submittedName>
</protein>
<comment type="caution">
    <text evidence="4">The sequence shown here is derived from an EMBL/GenBank/DDBJ whole genome shotgun (WGS) entry which is preliminary data.</text>
</comment>
<evidence type="ECO:0000313" key="5">
    <source>
        <dbReference type="Proteomes" id="UP000807504"/>
    </source>
</evidence>
<sequence>MAPTQIIRGLPFPKASWFPVKNIEDTLDYVPHDGDIIVASYPKTGTTWLEYIVFQIISKGELFPSFDECLYKYAPFLELVGTAVLGNMEKPRIFKHHCPYNMVQKNDKAKYVYIYRKPEDTIISYYHFARNLWLEPPELDEFFEDFITGNISYGHYFDHVLSYFAHKDDENVLLVSYEKLLLHKREEILRIAKYLGDVYYQTLSENESIMDKVLEHTSFDYMKKNLSLTHPGKECAERKVNFFRKGTIGDGKHSLKPDQLKRLKDLALKRLEGTDLLKEWLDELKLYLSKFDYEFPMSSTIFQK</sequence>
<evidence type="ECO:0000256" key="2">
    <source>
        <dbReference type="ARBA" id="ARBA00022679"/>
    </source>
</evidence>
<dbReference type="InterPro" id="IPR027417">
    <property type="entry name" value="P-loop_NTPase"/>
</dbReference>
<keyword evidence="5" id="KW-1185">Reference proteome</keyword>
<name>A0A8T0F7Y1_ARGBR</name>
<evidence type="ECO:0000256" key="1">
    <source>
        <dbReference type="ARBA" id="ARBA00005771"/>
    </source>
</evidence>
<dbReference type="Proteomes" id="UP000807504">
    <property type="component" value="Unassembled WGS sequence"/>
</dbReference>
<organism evidence="4 5">
    <name type="scientific">Argiope bruennichi</name>
    <name type="common">Wasp spider</name>
    <name type="synonym">Aranea bruennichi</name>
    <dbReference type="NCBI Taxonomy" id="94029"/>
    <lineage>
        <taxon>Eukaryota</taxon>
        <taxon>Metazoa</taxon>
        <taxon>Ecdysozoa</taxon>
        <taxon>Arthropoda</taxon>
        <taxon>Chelicerata</taxon>
        <taxon>Arachnida</taxon>
        <taxon>Araneae</taxon>
        <taxon>Araneomorphae</taxon>
        <taxon>Entelegynae</taxon>
        <taxon>Araneoidea</taxon>
        <taxon>Araneidae</taxon>
        <taxon>Argiope</taxon>
    </lineage>
</organism>
<feature type="domain" description="Sulfotransferase" evidence="3">
    <location>
        <begin position="33"/>
        <end position="274"/>
    </location>
</feature>
<dbReference type="InterPro" id="IPR000863">
    <property type="entry name" value="Sulfotransferase_dom"/>
</dbReference>
<evidence type="ECO:0000313" key="4">
    <source>
        <dbReference type="EMBL" id="KAF8787314.1"/>
    </source>
</evidence>
<reference evidence="4" key="2">
    <citation type="submission" date="2020-06" db="EMBL/GenBank/DDBJ databases">
        <authorList>
            <person name="Sheffer M."/>
        </authorList>
    </citation>
    <scope>NUCLEOTIDE SEQUENCE</scope>
</reference>
<proteinExistence type="inferred from homology"/>
<dbReference type="EMBL" id="JABXBU010000015">
    <property type="protein sequence ID" value="KAF8787314.1"/>
    <property type="molecule type" value="Genomic_DNA"/>
</dbReference>